<dbReference type="GO" id="GO:0005886">
    <property type="term" value="C:plasma membrane"/>
    <property type="evidence" value="ECO:0007669"/>
    <property type="project" value="UniProtKB-SubCell"/>
</dbReference>
<dbReference type="PANTHER" id="PTHR13683">
    <property type="entry name" value="ASPARTYL PROTEASES"/>
    <property type="match status" value="1"/>
</dbReference>
<feature type="active site" evidence="12">
    <location>
        <position position="325"/>
    </location>
</feature>
<protein>
    <recommendedName>
        <fullName evidence="16">Peptidase A1 domain-containing protein</fullName>
    </recommendedName>
</protein>
<evidence type="ECO:0000256" key="11">
    <source>
        <dbReference type="ARBA" id="ARBA00023288"/>
    </source>
</evidence>
<feature type="compositionally biased region" description="Polar residues" evidence="14">
    <location>
        <begin position="477"/>
        <end position="487"/>
    </location>
</feature>
<dbReference type="InterPro" id="IPR001461">
    <property type="entry name" value="Aspartic_peptidase_A1"/>
</dbReference>
<comment type="caution">
    <text evidence="17">The sequence shown here is derived from an EMBL/GenBank/DDBJ whole genome shotgun (WGS) entry which is preliminary data.</text>
</comment>
<dbReference type="InterPro" id="IPR001969">
    <property type="entry name" value="Aspartic_peptidase_AS"/>
</dbReference>
<dbReference type="Pfam" id="PF14543">
    <property type="entry name" value="TAXi_N"/>
    <property type="match status" value="1"/>
</dbReference>
<dbReference type="GO" id="GO:0006508">
    <property type="term" value="P:proteolysis"/>
    <property type="evidence" value="ECO:0007669"/>
    <property type="project" value="UniProtKB-KW"/>
</dbReference>
<keyword evidence="8 13" id="KW-0378">Hydrolase</keyword>
<evidence type="ECO:0000256" key="4">
    <source>
        <dbReference type="ARBA" id="ARBA00022622"/>
    </source>
</evidence>
<dbReference type="PANTHER" id="PTHR13683:SF826">
    <property type="entry name" value="ASPARTYL PROTEASE FAMILY PROTEIN 1"/>
    <property type="match status" value="1"/>
</dbReference>
<dbReference type="PROSITE" id="PS00141">
    <property type="entry name" value="ASP_PROTEASE"/>
    <property type="match status" value="2"/>
</dbReference>
<dbReference type="PRINTS" id="PR00792">
    <property type="entry name" value="PEPSIN"/>
</dbReference>
<dbReference type="InterPro" id="IPR033121">
    <property type="entry name" value="PEPTIDASE_A1"/>
</dbReference>
<keyword evidence="6 15" id="KW-0732">Signal</keyword>
<evidence type="ECO:0000313" key="17">
    <source>
        <dbReference type="EMBL" id="GKV44119.1"/>
    </source>
</evidence>
<accession>A0AAV5M2V7</accession>
<sequence>MSWLSTYGWAVVLLVIGWSSGICYGSGTFGFDMHDRFSDQVKGILGTDNLPPKGSVEYYNAWANRDRMLHGRRLAAANDQTPLTFLAGNDTYRLDSLGHLHYANITVGTPALSYLVALDTGSNLFWLPCDCSSCVRGLVLSGGEEIEFNIYSPNTSTTSSKVPCGSDFCKQPKSGCPSAHSFCGYQVQYLSNGTSSTGIFVEDVLHLITDDDQEKDVKANITFGCGQVQTGAFLSGAAPNGLFGLGMDNISVPSILAKENLASNSFSMCFGLDGIGRISFGDKGSSDQGETPFNVEQLHPDYNVSVTQVKVGGNVQNVEFSAIFDSGTSFTYLNDPAYTLISENFNKLALDKRHASNSDLPFNYCYDLSANQTNFTYPVVNLTLTMKGGDSFFVNEPIVVISMKDGTAYCLAIVKSNDVNIIGQNFMTGYRIVFDRENMILGWKPSDCYDIKDSNTVPVKPPTAVPPFGPVNPEATVGNSNTPQTSGAPPPLVNHLPQTHAYALMVLLVSMLALI</sequence>
<feature type="domain" description="Peptidase A1" evidence="16">
    <location>
        <begin position="101"/>
        <end position="444"/>
    </location>
</feature>
<evidence type="ECO:0000256" key="3">
    <source>
        <dbReference type="ARBA" id="ARBA00022475"/>
    </source>
</evidence>
<evidence type="ECO:0000256" key="1">
    <source>
        <dbReference type="ARBA" id="ARBA00004609"/>
    </source>
</evidence>
<keyword evidence="9" id="KW-0472">Membrane</keyword>
<evidence type="ECO:0000256" key="12">
    <source>
        <dbReference type="PIRSR" id="PIRSR601461-1"/>
    </source>
</evidence>
<feature type="active site" evidence="12">
    <location>
        <position position="119"/>
    </location>
</feature>
<reference evidence="17 18" key="1">
    <citation type="journal article" date="2021" name="Commun. Biol.">
        <title>The genome of Shorea leprosula (Dipterocarpaceae) highlights the ecological relevance of drought in aseasonal tropical rainforests.</title>
        <authorList>
            <person name="Ng K.K.S."/>
            <person name="Kobayashi M.J."/>
            <person name="Fawcett J.A."/>
            <person name="Hatakeyama M."/>
            <person name="Paape T."/>
            <person name="Ng C.H."/>
            <person name="Ang C.C."/>
            <person name="Tnah L.H."/>
            <person name="Lee C.T."/>
            <person name="Nishiyama T."/>
            <person name="Sese J."/>
            <person name="O'Brien M.J."/>
            <person name="Copetti D."/>
            <person name="Mohd Noor M.I."/>
            <person name="Ong R.C."/>
            <person name="Putra M."/>
            <person name="Sireger I.Z."/>
            <person name="Indrioko S."/>
            <person name="Kosugi Y."/>
            <person name="Izuno A."/>
            <person name="Isagi Y."/>
            <person name="Lee S.L."/>
            <person name="Shimizu K.K."/>
        </authorList>
    </citation>
    <scope>NUCLEOTIDE SEQUENCE [LARGE SCALE GENOMIC DNA]</scope>
    <source>
        <strain evidence="17">214</strain>
    </source>
</reference>
<keyword evidence="18" id="KW-1185">Reference proteome</keyword>
<feature type="region of interest" description="Disordered" evidence="14">
    <location>
        <begin position="468"/>
        <end position="492"/>
    </location>
</feature>
<comment type="subcellular location">
    <subcellularLocation>
        <location evidence="1">Cell membrane</location>
        <topology evidence="1">Lipid-anchor</topology>
        <topology evidence="1">GPI-anchor</topology>
    </subcellularLocation>
</comment>
<evidence type="ECO:0000256" key="7">
    <source>
        <dbReference type="ARBA" id="ARBA00022750"/>
    </source>
</evidence>
<dbReference type="InterPro" id="IPR021109">
    <property type="entry name" value="Peptidase_aspartic_dom_sf"/>
</dbReference>
<evidence type="ECO:0000259" key="16">
    <source>
        <dbReference type="PROSITE" id="PS51767"/>
    </source>
</evidence>
<dbReference type="FunFam" id="2.40.70.10:FF:000014">
    <property type="entry name" value="Aspartyl protease family protein 1"/>
    <property type="match status" value="1"/>
</dbReference>
<dbReference type="Gene3D" id="2.40.70.10">
    <property type="entry name" value="Acid Proteases"/>
    <property type="match status" value="2"/>
</dbReference>
<keyword evidence="5 13" id="KW-0645">Protease</keyword>
<evidence type="ECO:0000256" key="5">
    <source>
        <dbReference type="ARBA" id="ARBA00022670"/>
    </source>
</evidence>
<dbReference type="SUPFAM" id="SSF50630">
    <property type="entry name" value="Acid proteases"/>
    <property type="match status" value="1"/>
</dbReference>
<evidence type="ECO:0000256" key="6">
    <source>
        <dbReference type="ARBA" id="ARBA00022729"/>
    </source>
</evidence>
<dbReference type="EMBL" id="BPVZ01000177">
    <property type="protein sequence ID" value="GKV44119.1"/>
    <property type="molecule type" value="Genomic_DNA"/>
</dbReference>
<keyword evidence="10" id="KW-0325">Glycoprotein</keyword>
<keyword evidence="11" id="KW-0449">Lipoprotein</keyword>
<keyword evidence="3" id="KW-1003">Cell membrane</keyword>
<evidence type="ECO:0000256" key="13">
    <source>
        <dbReference type="RuleBase" id="RU000454"/>
    </source>
</evidence>
<evidence type="ECO:0000256" key="2">
    <source>
        <dbReference type="ARBA" id="ARBA00007447"/>
    </source>
</evidence>
<gene>
    <name evidence="17" type="ORF">SLEP1_g51337</name>
</gene>
<comment type="similarity">
    <text evidence="2 13">Belongs to the peptidase A1 family.</text>
</comment>
<dbReference type="FunFam" id="2.40.70.10:FF:000012">
    <property type="entry name" value="Aspartyl protease family protein 1"/>
    <property type="match status" value="1"/>
</dbReference>
<evidence type="ECO:0000256" key="8">
    <source>
        <dbReference type="ARBA" id="ARBA00022801"/>
    </source>
</evidence>
<name>A0AAV5M2V7_9ROSI</name>
<proteinExistence type="inferred from homology"/>
<organism evidence="17 18">
    <name type="scientific">Rubroshorea leprosula</name>
    <dbReference type="NCBI Taxonomy" id="152421"/>
    <lineage>
        <taxon>Eukaryota</taxon>
        <taxon>Viridiplantae</taxon>
        <taxon>Streptophyta</taxon>
        <taxon>Embryophyta</taxon>
        <taxon>Tracheophyta</taxon>
        <taxon>Spermatophyta</taxon>
        <taxon>Magnoliopsida</taxon>
        <taxon>eudicotyledons</taxon>
        <taxon>Gunneridae</taxon>
        <taxon>Pentapetalae</taxon>
        <taxon>rosids</taxon>
        <taxon>malvids</taxon>
        <taxon>Malvales</taxon>
        <taxon>Dipterocarpaceae</taxon>
        <taxon>Rubroshorea</taxon>
    </lineage>
</organism>
<dbReference type="InterPro" id="IPR032861">
    <property type="entry name" value="TAXi_N"/>
</dbReference>
<dbReference type="GO" id="GO:0004190">
    <property type="term" value="F:aspartic-type endopeptidase activity"/>
    <property type="evidence" value="ECO:0007669"/>
    <property type="project" value="UniProtKB-KW"/>
</dbReference>
<keyword evidence="7 13" id="KW-0064">Aspartyl protease</keyword>
<evidence type="ECO:0000313" key="18">
    <source>
        <dbReference type="Proteomes" id="UP001054252"/>
    </source>
</evidence>
<dbReference type="PROSITE" id="PS51767">
    <property type="entry name" value="PEPTIDASE_A1"/>
    <property type="match status" value="1"/>
</dbReference>
<dbReference type="Pfam" id="PF14541">
    <property type="entry name" value="TAXi_C"/>
    <property type="match status" value="1"/>
</dbReference>
<feature type="chain" id="PRO_5043540189" description="Peptidase A1 domain-containing protein" evidence="15">
    <location>
        <begin position="26"/>
        <end position="515"/>
    </location>
</feature>
<dbReference type="AlphaFoldDB" id="A0AAV5M2V7"/>
<dbReference type="GO" id="GO:0098552">
    <property type="term" value="C:side of membrane"/>
    <property type="evidence" value="ECO:0007669"/>
    <property type="project" value="UniProtKB-KW"/>
</dbReference>
<evidence type="ECO:0000256" key="9">
    <source>
        <dbReference type="ARBA" id="ARBA00023136"/>
    </source>
</evidence>
<dbReference type="InterPro" id="IPR032799">
    <property type="entry name" value="TAXi_C"/>
</dbReference>
<evidence type="ECO:0000256" key="10">
    <source>
        <dbReference type="ARBA" id="ARBA00023180"/>
    </source>
</evidence>
<feature type="signal peptide" evidence="15">
    <location>
        <begin position="1"/>
        <end position="25"/>
    </location>
</feature>
<keyword evidence="4" id="KW-0336">GPI-anchor</keyword>
<evidence type="ECO:0000256" key="14">
    <source>
        <dbReference type="SAM" id="MobiDB-lite"/>
    </source>
</evidence>
<evidence type="ECO:0000256" key="15">
    <source>
        <dbReference type="SAM" id="SignalP"/>
    </source>
</evidence>
<dbReference type="Proteomes" id="UP001054252">
    <property type="component" value="Unassembled WGS sequence"/>
</dbReference>